<dbReference type="InterPro" id="IPR036590">
    <property type="entry name" value="SRAP-like"/>
</dbReference>
<feature type="compositionally biased region" description="Basic and acidic residues" evidence="8">
    <location>
        <begin position="257"/>
        <end position="304"/>
    </location>
</feature>
<reference evidence="9 10" key="1">
    <citation type="submission" date="2019-03" db="EMBL/GenBank/DDBJ databases">
        <title>Sequencing 23 genomes of Wallemia ichthyophaga.</title>
        <authorList>
            <person name="Gostincar C."/>
        </authorList>
    </citation>
    <scope>NUCLEOTIDE SEQUENCE [LARGE SCALE GENOMIC DNA]</scope>
    <source>
        <strain evidence="9 10">EXF-6200</strain>
    </source>
</reference>
<dbReference type="AlphaFoldDB" id="A0A4T0J777"/>
<keyword evidence="7" id="KW-0456">Lyase</keyword>
<comment type="caution">
    <text evidence="9">The sequence shown here is derived from an EMBL/GenBank/DDBJ whole genome shotgun (WGS) entry which is preliminary data.</text>
</comment>
<name>A0A4T0J777_WALIC</name>
<dbReference type="Gene3D" id="3.90.1680.10">
    <property type="entry name" value="SOS response associated peptidase-like"/>
    <property type="match status" value="1"/>
</dbReference>
<dbReference type="Pfam" id="PF02586">
    <property type="entry name" value="SRAP"/>
    <property type="match status" value="1"/>
</dbReference>
<evidence type="ECO:0000256" key="5">
    <source>
        <dbReference type="ARBA" id="ARBA00023124"/>
    </source>
</evidence>
<dbReference type="Proteomes" id="UP000310689">
    <property type="component" value="Unassembled WGS sequence"/>
</dbReference>
<keyword evidence="2" id="KW-0645">Protease</keyword>
<dbReference type="InterPro" id="IPR003738">
    <property type="entry name" value="SRAP"/>
</dbReference>
<dbReference type="EMBL" id="SPOI01000054">
    <property type="protein sequence ID" value="TIB38649.1"/>
    <property type="molecule type" value="Genomic_DNA"/>
</dbReference>
<organism evidence="9 10">
    <name type="scientific">Wallemia ichthyophaga</name>
    <dbReference type="NCBI Taxonomy" id="245174"/>
    <lineage>
        <taxon>Eukaryota</taxon>
        <taxon>Fungi</taxon>
        <taxon>Dikarya</taxon>
        <taxon>Basidiomycota</taxon>
        <taxon>Wallemiomycotina</taxon>
        <taxon>Wallemiomycetes</taxon>
        <taxon>Wallemiales</taxon>
        <taxon>Wallemiaceae</taxon>
        <taxon>Wallemia</taxon>
    </lineage>
</organism>
<evidence type="ECO:0000256" key="6">
    <source>
        <dbReference type="ARBA" id="ARBA00023125"/>
    </source>
</evidence>
<dbReference type="SUPFAM" id="SSF143081">
    <property type="entry name" value="BB1717-like"/>
    <property type="match status" value="1"/>
</dbReference>
<evidence type="ECO:0000256" key="8">
    <source>
        <dbReference type="SAM" id="MobiDB-lite"/>
    </source>
</evidence>
<dbReference type="GO" id="GO:0006508">
    <property type="term" value="P:proteolysis"/>
    <property type="evidence" value="ECO:0007669"/>
    <property type="project" value="UniProtKB-KW"/>
</dbReference>
<comment type="similarity">
    <text evidence="1">Belongs to the SOS response-associated peptidase family.</text>
</comment>
<protein>
    <recommendedName>
        <fullName evidence="11">DUF159-domain-containing protein</fullName>
    </recommendedName>
</protein>
<evidence type="ECO:0000256" key="4">
    <source>
        <dbReference type="ARBA" id="ARBA00022801"/>
    </source>
</evidence>
<evidence type="ECO:0008006" key="11">
    <source>
        <dbReference type="Google" id="ProtNLM"/>
    </source>
</evidence>
<evidence type="ECO:0000256" key="7">
    <source>
        <dbReference type="ARBA" id="ARBA00023239"/>
    </source>
</evidence>
<dbReference type="GO" id="GO:0016829">
    <property type="term" value="F:lyase activity"/>
    <property type="evidence" value="ECO:0007669"/>
    <property type="project" value="UniProtKB-KW"/>
</dbReference>
<evidence type="ECO:0000256" key="3">
    <source>
        <dbReference type="ARBA" id="ARBA00022763"/>
    </source>
</evidence>
<keyword evidence="6" id="KW-0238">DNA-binding</keyword>
<evidence type="ECO:0000313" key="9">
    <source>
        <dbReference type="EMBL" id="TIB38649.1"/>
    </source>
</evidence>
<evidence type="ECO:0000313" key="10">
    <source>
        <dbReference type="Proteomes" id="UP000310689"/>
    </source>
</evidence>
<feature type="region of interest" description="Disordered" evidence="8">
    <location>
        <begin position="248"/>
        <end position="328"/>
    </location>
</feature>
<gene>
    <name evidence="9" type="ORF">E3P86_01516</name>
</gene>
<keyword evidence="5" id="KW-0190">Covalent protein-DNA linkage</keyword>
<keyword evidence="4" id="KW-0378">Hydrolase</keyword>
<dbReference type="GO" id="GO:0003697">
    <property type="term" value="F:single-stranded DNA binding"/>
    <property type="evidence" value="ECO:0007669"/>
    <property type="project" value="InterPro"/>
</dbReference>
<proteinExistence type="inferred from homology"/>
<dbReference type="GO" id="GO:0008233">
    <property type="term" value="F:peptidase activity"/>
    <property type="evidence" value="ECO:0007669"/>
    <property type="project" value="UniProtKB-KW"/>
</dbReference>
<evidence type="ECO:0000256" key="2">
    <source>
        <dbReference type="ARBA" id="ARBA00022670"/>
    </source>
</evidence>
<dbReference type="PANTHER" id="PTHR13604:SF0">
    <property type="entry name" value="ABASIC SITE PROCESSING PROTEIN HMCES"/>
    <property type="match status" value="1"/>
</dbReference>
<dbReference type="PANTHER" id="PTHR13604">
    <property type="entry name" value="DC12-RELATED"/>
    <property type="match status" value="1"/>
</dbReference>
<sequence>MCGRFSLHVPPTEYSRRIAIDYGLNIQQNSSITWNQSYNVSPTSNVPVINQSLVVRVCRWGVIPHFSKESQLHGSNYTASLKTINARSESLEDGSSPLWNSLKSSKRCIIPVDGFFEWLQSGREKIPHFTKRKDGKMMMFAGLYDSKNSKNGNEQNIQSFTIITTRASSQFSSVHSRMPVILTQQGAVKWLDKSKMWDTELARLLEPFNDDLDIYAVTKEMSKPGSSKPSYVQPINQRKDGIKSFFAKQSQSPQKDGVTKEDLKKEESGDVRKEETESNLKREDKELNTAVKRSLEDAGGDSRKNYKPLKIAKKEQDNKTLDGFVKQG</sequence>
<dbReference type="GO" id="GO:0106300">
    <property type="term" value="P:protein-DNA covalent cross-linking repair"/>
    <property type="evidence" value="ECO:0007669"/>
    <property type="project" value="InterPro"/>
</dbReference>
<keyword evidence="3" id="KW-0227">DNA damage</keyword>
<evidence type="ECO:0000256" key="1">
    <source>
        <dbReference type="ARBA" id="ARBA00008136"/>
    </source>
</evidence>
<accession>A0A4T0J777</accession>